<evidence type="ECO:0000256" key="2">
    <source>
        <dbReference type="ARBA" id="ARBA00022737"/>
    </source>
</evidence>
<evidence type="ECO:0000256" key="4">
    <source>
        <dbReference type="SAM" id="MobiDB-lite"/>
    </source>
</evidence>
<evidence type="ECO:0008006" key="7">
    <source>
        <dbReference type="Google" id="ProtNLM"/>
    </source>
</evidence>
<accession>A0A9W8LWX3</accession>
<gene>
    <name evidence="5" type="ORF">IWW36_005599</name>
</gene>
<reference evidence="5" key="1">
    <citation type="submission" date="2022-07" db="EMBL/GenBank/DDBJ databases">
        <title>Phylogenomic reconstructions and comparative analyses of Kickxellomycotina fungi.</title>
        <authorList>
            <person name="Reynolds N.K."/>
            <person name="Stajich J.E."/>
            <person name="Barry K."/>
            <person name="Grigoriev I.V."/>
            <person name="Crous P."/>
            <person name="Smith M.E."/>
        </authorList>
    </citation>
    <scope>NUCLEOTIDE SEQUENCE</scope>
    <source>
        <strain evidence="5">NRRL 1566</strain>
    </source>
</reference>
<dbReference type="InterPro" id="IPR036322">
    <property type="entry name" value="WD40_repeat_dom_sf"/>
</dbReference>
<feature type="repeat" description="WD" evidence="3">
    <location>
        <begin position="179"/>
        <end position="211"/>
    </location>
</feature>
<evidence type="ECO:0000256" key="3">
    <source>
        <dbReference type="PROSITE-ProRule" id="PRU00221"/>
    </source>
</evidence>
<keyword evidence="1 3" id="KW-0853">WD repeat</keyword>
<dbReference type="InterPro" id="IPR015943">
    <property type="entry name" value="WD40/YVTN_repeat-like_dom_sf"/>
</dbReference>
<dbReference type="InterPro" id="IPR051858">
    <property type="entry name" value="WD_repeat_GAD-1"/>
</dbReference>
<dbReference type="GO" id="GO:0035861">
    <property type="term" value="C:site of double-strand break"/>
    <property type="evidence" value="ECO:0007669"/>
    <property type="project" value="TreeGrafter"/>
</dbReference>
<protein>
    <recommendedName>
        <fullName evidence="7">WD40 repeat-like protein</fullName>
    </recommendedName>
</protein>
<dbReference type="Gene3D" id="2.130.10.10">
    <property type="entry name" value="YVTN repeat-like/Quinoprotein amine dehydrogenase"/>
    <property type="match status" value="2"/>
</dbReference>
<evidence type="ECO:0000313" key="6">
    <source>
        <dbReference type="Proteomes" id="UP001139887"/>
    </source>
</evidence>
<dbReference type="GO" id="GO:0005634">
    <property type="term" value="C:nucleus"/>
    <property type="evidence" value="ECO:0007669"/>
    <property type="project" value="TreeGrafter"/>
</dbReference>
<name>A0A9W8LWX3_9FUNG</name>
<feature type="repeat" description="WD" evidence="3">
    <location>
        <begin position="83"/>
        <end position="116"/>
    </location>
</feature>
<keyword evidence="2" id="KW-0677">Repeat</keyword>
<proteinExistence type="predicted"/>
<organism evidence="5 6">
    <name type="scientific">Coemansia brasiliensis</name>
    <dbReference type="NCBI Taxonomy" id="2650707"/>
    <lineage>
        <taxon>Eukaryota</taxon>
        <taxon>Fungi</taxon>
        <taxon>Fungi incertae sedis</taxon>
        <taxon>Zoopagomycota</taxon>
        <taxon>Kickxellomycotina</taxon>
        <taxon>Kickxellomycetes</taxon>
        <taxon>Kickxellales</taxon>
        <taxon>Kickxellaceae</taxon>
        <taxon>Coemansia</taxon>
    </lineage>
</organism>
<dbReference type="Pfam" id="PF00400">
    <property type="entry name" value="WD40"/>
    <property type="match status" value="3"/>
</dbReference>
<dbReference type="Proteomes" id="UP001139887">
    <property type="component" value="Unassembled WGS sequence"/>
</dbReference>
<feature type="region of interest" description="Disordered" evidence="4">
    <location>
        <begin position="421"/>
        <end position="448"/>
    </location>
</feature>
<dbReference type="AlphaFoldDB" id="A0A9W8LWX3"/>
<dbReference type="PROSITE" id="PS50082">
    <property type="entry name" value="WD_REPEATS_2"/>
    <property type="match status" value="2"/>
</dbReference>
<evidence type="ECO:0000256" key="1">
    <source>
        <dbReference type="ARBA" id="ARBA00022574"/>
    </source>
</evidence>
<dbReference type="SMART" id="SM00320">
    <property type="entry name" value="WD40"/>
    <property type="match status" value="5"/>
</dbReference>
<sequence>MATGEHGSHMLLWDFPSMDRSFQSYRTIIPYEGQQIHALKYNPSSTHLLCATGDPRAKLFSSDGRLVSEFKRGDMYVMDMRKTQGHVAGLTAIDWDPRGNNKFASCGMDSTMRIWDCERPLGQEQVVVAKTKARGKIAVTACAYNVEGSMIASAQYDGGLSIWPSKGPFLRPAQHMAAAHQPSTETSAVAFVPGSSSLVTRGGDSTVKLWDPRKMTEPLAVATQLPAAGPEANLAFDPSGRWLLTGLEQPQPDSNASVAVLSTSTLCEHQRINLSLPGSVLSVSWHPELNQIAAGLSSGQIAVLYDLEKSQRGVRLGIAKRIKPQAAISSTSGPIITPNALPLFRQDQQMSSSKRRREKARQDPVRSHKPQVPLYGHGRGGAIGVNETQHIMKSLIKDTIRDEDPREALLKYAAKAESDPKFVTPSYKDAPVFDDSGMADEPEMKRRK</sequence>
<feature type="region of interest" description="Disordered" evidence="4">
    <location>
        <begin position="330"/>
        <end position="380"/>
    </location>
</feature>
<dbReference type="InterPro" id="IPR001680">
    <property type="entry name" value="WD40_rpt"/>
</dbReference>
<comment type="caution">
    <text evidence="5">The sequence shown here is derived from an EMBL/GenBank/DDBJ whole genome shotgun (WGS) entry which is preliminary data.</text>
</comment>
<dbReference type="PANTHER" id="PTHR16017">
    <property type="entry name" value="GASTRULATION DEFECTIVE PROTEIN 1-RELATED"/>
    <property type="match status" value="1"/>
</dbReference>
<dbReference type="EMBL" id="JANBUW010001452">
    <property type="protein sequence ID" value="KAJ2843330.1"/>
    <property type="molecule type" value="Genomic_DNA"/>
</dbReference>
<dbReference type="OrthoDB" id="10264376at2759"/>
<dbReference type="PANTHER" id="PTHR16017:SF0">
    <property type="entry name" value="WD REPEAT-CONTAINING PROTEIN 70"/>
    <property type="match status" value="1"/>
</dbReference>
<dbReference type="SUPFAM" id="SSF50978">
    <property type="entry name" value="WD40 repeat-like"/>
    <property type="match status" value="1"/>
</dbReference>
<evidence type="ECO:0000313" key="5">
    <source>
        <dbReference type="EMBL" id="KAJ2843330.1"/>
    </source>
</evidence>
<keyword evidence="6" id="KW-1185">Reference proteome</keyword>
<dbReference type="PROSITE" id="PS50294">
    <property type="entry name" value="WD_REPEATS_REGION"/>
    <property type="match status" value="1"/>
</dbReference>